<keyword evidence="2" id="KW-1185">Reference proteome</keyword>
<gene>
    <name evidence="1" type="ORF">ACJEBM_26585</name>
</gene>
<comment type="caution">
    <text evidence="1">The sequence shown here is derived from an EMBL/GenBank/DDBJ whole genome shotgun (WGS) entry which is preliminary data.</text>
</comment>
<protein>
    <submittedName>
        <fullName evidence="1">SrfA family protein</fullName>
    </submittedName>
</protein>
<accession>A0ACC7N0L4</accession>
<evidence type="ECO:0000313" key="1">
    <source>
        <dbReference type="EMBL" id="MFK9084226.1"/>
    </source>
</evidence>
<dbReference type="Proteomes" id="UP001622950">
    <property type="component" value="Unassembled WGS sequence"/>
</dbReference>
<reference evidence="1" key="1">
    <citation type="submission" date="2024-11" db="EMBL/GenBank/DDBJ databases">
        <authorList>
            <person name="Lucas J.A."/>
        </authorList>
    </citation>
    <scope>NUCLEOTIDE SEQUENCE</scope>
    <source>
        <strain evidence="1">Z 8.8</strain>
    </source>
</reference>
<proteinExistence type="predicted"/>
<sequence>MHGPLLRSGSLQEFNVLGVEGQPVHSAALQLREAIRLKIGREAADCLAIPQKNESGDRIDWYAPFEGDVVPWSAAVSEERDSAYSRLERLHAQLRSASELMRAASQSRENQVFGRLLEKTVHFPANDHVYLVDGRPVVTFWGFTDPEGNRERDPLSGLRPAPNLVRDPGMETPKHEVPIDSKGVTKPWWRWLWLLLPVLLLLALLFLMRSCFPSVQLPLNLSQVDLPGLPPPQVQPVPIETHVVQGAATGTVGTVGVNGVQGGAGSAAENTAADVDKTLPADAGLPASDPLAPQVPGSPVLPADSTASPPEQTPTPAQPESVPSAPQQAGQKNGADAAPLAIPAGAQANGSTDFLNGTWKAGAGIQDASTGRPLQLEYDFKNGAGEVRVRTSNGVECVGKAQASMKGGNLAINNQGVATCKDGSSYTMPDVKCAPGAKTVAQCTGNYGSQQFPMSMKQGSQ</sequence>
<dbReference type="EMBL" id="JBJHQE010000074">
    <property type="protein sequence ID" value="MFK9084226.1"/>
    <property type="molecule type" value="Genomic_DNA"/>
</dbReference>
<evidence type="ECO:0000313" key="2">
    <source>
        <dbReference type="Proteomes" id="UP001622950"/>
    </source>
</evidence>
<name>A0ACC7N0L4_9PSED</name>
<organism evidence="1 2">
    <name type="scientific">Pseudomonas neuropathica</name>
    <dbReference type="NCBI Taxonomy" id="2730425"/>
    <lineage>
        <taxon>Bacteria</taxon>
        <taxon>Pseudomonadati</taxon>
        <taxon>Pseudomonadota</taxon>
        <taxon>Gammaproteobacteria</taxon>
        <taxon>Pseudomonadales</taxon>
        <taxon>Pseudomonadaceae</taxon>
        <taxon>Pseudomonas</taxon>
    </lineage>
</organism>